<evidence type="ECO:0000313" key="5">
    <source>
        <dbReference type="EMBL" id="AOT69747.1"/>
    </source>
</evidence>
<reference evidence="5 6" key="1">
    <citation type="submission" date="2016-09" db="EMBL/GenBank/DDBJ databases">
        <title>Genomic analysis reveals versatility of anaerobic energy metabolism of Geosporobacter ferrireducens IRF9 of phylum Firmicutes.</title>
        <authorList>
            <person name="Kim S.-J."/>
        </authorList>
    </citation>
    <scope>NUCLEOTIDE SEQUENCE [LARGE SCALE GENOMIC DNA]</scope>
    <source>
        <strain evidence="5 6">IRF9</strain>
    </source>
</reference>
<gene>
    <name evidence="5" type="ORF">Gferi_09215</name>
</gene>
<evidence type="ECO:0000259" key="4">
    <source>
        <dbReference type="PROSITE" id="PS50977"/>
    </source>
</evidence>
<dbReference type="EMBL" id="CP017269">
    <property type="protein sequence ID" value="AOT69747.1"/>
    <property type="molecule type" value="Genomic_DNA"/>
</dbReference>
<dbReference type="STRING" id="1424294.Gferi_09215"/>
<dbReference type="SUPFAM" id="SSF46689">
    <property type="entry name" value="Homeodomain-like"/>
    <property type="match status" value="1"/>
</dbReference>
<dbReference type="AlphaFoldDB" id="A0A1D8GFR3"/>
<dbReference type="PROSITE" id="PS50977">
    <property type="entry name" value="HTH_TETR_2"/>
    <property type="match status" value="1"/>
</dbReference>
<keyword evidence="3" id="KW-0812">Transmembrane</keyword>
<accession>A0A1D8GFR3</accession>
<feature type="transmembrane region" description="Helical" evidence="3">
    <location>
        <begin position="154"/>
        <end position="173"/>
    </location>
</feature>
<dbReference type="Proteomes" id="UP000095743">
    <property type="component" value="Chromosome"/>
</dbReference>
<evidence type="ECO:0000313" key="6">
    <source>
        <dbReference type="Proteomes" id="UP000095743"/>
    </source>
</evidence>
<feature type="domain" description="HTH tetR-type" evidence="4">
    <location>
        <begin position="6"/>
        <end position="66"/>
    </location>
</feature>
<dbReference type="InterPro" id="IPR036271">
    <property type="entry name" value="Tet_transcr_reg_TetR-rel_C_sf"/>
</dbReference>
<dbReference type="PANTHER" id="PTHR43479:SF11">
    <property type="entry name" value="ACREF_ENVCD OPERON REPRESSOR-RELATED"/>
    <property type="match status" value="1"/>
</dbReference>
<dbReference type="Gene3D" id="1.10.10.60">
    <property type="entry name" value="Homeodomain-like"/>
    <property type="match status" value="1"/>
</dbReference>
<dbReference type="Pfam" id="PF00440">
    <property type="entry name" value="TetR_N"/>
    <property type="match status" value="1"/>
</dbReference>
<proteinExistence type="predicted"/>
<keyword evidence="3" id="KW-1133">Transmembrane helix</keyword>
<dbReference type="InterPro" id="IPR001647">
    <property type="entry name" value="HTH_TetR"/>
</dbReference>
<feature type="DNA-binding region" description="H-T-H motif" evidence="2">
    <location>
        <begin position="29"/>
        <end position="48"/>
    </location>
</feature>
<dbReference type="PANTHER" id="PTHR43479">
    <property type="entry name" value="ACREF/ENVCD OPERON REPRESSOR-RELATED"/>
    <property type="match status" value="1"/>
</dbReference>
<dbReference type="Gene3D" id="1.10.357.10">
    <property type="entry name" value="Tetracycline Repressor, domain 2"/>
    <property type="match status" value="1"/>
</dbReference>
<dbReference type="KEGG" id="gfe:Gferi_09215"/>
<protein>
    <recommendedName>
        <fullName evidence="4">HTH tetR-type domain-containing protein</fullName>
    </recommendedName>
</protein>
<dbReference type="PROSITE" id="PS01081">
    <property type="entry name" value="HTH_TETR_1"/>
    <property type="match status" value="1"/>
</dbReference>
<sequence length="203" mass="23262">MDTKLETTEERIIQAAIEIFAQKGYNGTTTKEIAVKAGVAEGTIFRYFPKKQDLLHGILYKAIEVMVPKIAGHGIVEIFDHNVEKSDREILITFMKNRLEMIQQHFSIIKVILNEVQYHSDIEDLWFQKIIPPIKGIIDRFFAEGMRKGRFRQYHPSILTGIMVGAAIMSILLQRYEDLAEGLTKEEIIEQMADVLLNGIAKK</sequence>
<dbReference type="InterPro" id="IPR050624">
    <property type="entry name" value="HTH-type_Tx_Regulator"/>
</dbReference>
<evidence type="ECO:0000256" key="3">
    <source>
        <dbReference type="SAM" id="Phobius"/>
    </source>
</evidence>
<keyword evidence="1 2" id="KW-0238">DNA-binding</keyword>
<keyword evidence="6" id="KW-1185">Reference proteome</keyword>
<organism evidence="5 6">
    <name type="scientific">Geosporobacter ferrireducens</name>
    <dbReference type="NCBI Taxonomy" id="1424294"/>
    <lineage>
        <taxon>Bacteria</taxon>
        <taxon>Bacillati</taxon>
        <taxon>Bacillota</taxon>
        <taxon>Clostridia</taxon>
        <taxon>Peptostreptococcales</taxon>
        <taxon>Thermotaleaceae</taxon>
        <taxon>Geosporobacter</taxon>
    </lineage>
</organism>
<dbReference type="GO" id="GO:0003677">
    <property type="term" value="F:DNA binding"/>
    <property type="evidence" value="ECO:0007669"/>
    <property type="project" value="UniProtKB-UniRule"/>
</dbReference>
<dbReference type="RefSeq" id="WP_069975778.1">
    <property type="nucleotide sequence ID" value="NZ_CP017269.1"/>
</dbReference>
<name>A0A1D8GFR3_9FIRM</name>
<evidence type="ECO:0000256" key="1">
    <source>
        <dbReference type="ARBA" id="ARBA00023125"/>
    </source>
</evidence>
<dbReference type="InterPro" id="IPR023772">
    <property type="entry name" value="DNA-bd_HTH_TetR-type_CS"/>
</dbReference>
<dbReference type="InterPro" id="IPR009057">
    <property type="entry name" value="Homeodomain-like_sf"/>
</dbReference>
<dbReference type="PRINTS" id="PR00455">
    <property type="entry name" value="HTHTETR"/>
</dbReference>
<evidence type="ECO:0000256" key="2">
    <source>
        <dbReference type="PROSITE-ProRule" id="PRU00335"/>
    </source>
</evidence>
<dbReference type="SUPFAM" id="SSF48498">
    <property type="entry name" value="Tetracyclin repressor-like, C-terminal domain"/>
    <property type="match status" value="1"/>
</dbReference>
<keyword evidence="3" id="KW-0472">Membrane</keyword>